<dbReference type="Proteomes" id="UP000545761">
    <property type="component" value="Unassembled WGS sequence"/>
</dbReference>
<sequence length="145" mass="15254">MGAYGSPTRGRPAEGPGLQLIPISPVLAHYGVDLNEGRWGNELVCCPVHGERRASMSVNTEKGVAHCFACGFGGGALKLIQAMEGCDRADAQRRAEEILRAGGFDVPSRSGGRYQRPGVSGESGVQSGGRRYVPPGRRSETAGRS</sequence>
<dbReference type="SMART" id="SM00400">
    <property type="entry name" value="ZnF_CHCC"/>
    <property type="match status" value="1"/>
</dbReference>
<dbReference type="EMBL" id="JACEHE010000046">
    <property type="protein sequence ID" value="MBA2951455.1"/>
    <property type="molecule type" value="Genomic_DNA"/>
</dbReference>
<dbReference type="PANTHER" id="PTHR30313">
    <property type="entry name" value="DNA PRIMASE"/>
    <property type="match status" value="1"/>
</dbReference>
<gene>
    <name evidence="6" type="ORF">H1D24_38340</name>
</gene>
<evidence type="ECO:0000256" key="3">
    <source>
        <dbReference type="ARBA" id="ARBA00022833"/>
    </source>
</evidence>
<comment type="caution">
    <text evidence="6">The sequence shown here is derived from an EMBL/GenBank/DDBJ whole genome shotgun (WGS) entry which is preliminary data.</text>
</comment>
<feature type="domain" description="Zinc finger CHC2-type" evidence="5">
    <location>
        <begin position="45"/>
        <end position="96"/>
    </location>
</feature>
<dbReference type="Pfam" id="PF01807">
    <property type="entry name" value="Zn_ribbon_DnaG"/>
    <property type="match status" value="1"/>
</dbReference>
<keyword evidence="3" id="KW-0862">Zinc</keyword>
<name>A0A7W0ID66_9ACTN</name>
<keyword evidence="1" id="KW-0479">Metal-binding</keyword>
<evidence type="ECO:0000256" key="1">
    <source>
        <dbReference type="ARBA" id="ARBA00022723"/>
    </source>
</evidence>
<reference evidence="6 7" key="1">
    <citation type="submission" date="2020-07" db="EMBL/GenBank/DDBJ databases">
        <title>Streptomyces isolated from Indian soil.</title>
        <authorList>
            <person name="Mandal S."/>
            <person name="Maiti P.K."/>
        </authorList>
    </citation>
    <scope>NUCLEOTIDE SEQUENCE [LARGE SCALE GENOMIC DNA]</scope>
    <source>
        <strain evidence="6 7">PSKA28</strain>
    </source>
</reference>
<dbReference type="InterPro" id="IPR036977">
    <property type="entry name" value="DNA_primase_Znf_CHC2"/>
</dbReference>
<evidence type="ECO:0000313" key="7">
    <source>
        <dbReference type="Proteomes" id="UP000545761"/>
    </source>
</evidence>
<organism evidence="6 7">
    <name type="scientific">Streptomyces himalayensis subsp. himalayensis</name>
    <dbReference type="NCBI Taxonomy" id="2756131"/>
    <lineage>
        <taxon>Bacteria</taxon>
        <taxon>Bacillati</taxon>
        <taxon>Actinomycetota</taxon>
        <taxon>Actinomycetes</taxon>
        <taxon>Kitasatosporales</taxon>
        <taxon>Streptomycetaceae</taxon>
        <taxon>Streptomyces</taxon>
        <taxon>Streptomyces himalayensis</taxon>
    </lineage>
</organism>
<dbReference type="PANTHER" id="PTHR30313:SF2">
    <property type="entry name" value="DNA PRIMASE"/>
    <property type="match status" value="1"/>
</dbReference>
<feature type="compositionally biased region" description="Low complexity" evidence="4">
    <location>
        <begin position="118"/>
        <end position="129"/>
    </location>
</feature>
<evidence type="ECO:0000313" key="6">
    <source>
        <dbReference type="EMBL" id="MBA2951455.1"/>
    </source>
</evidence>
<evidence type="ECO:0000259" key="5">
    <source>
        <dbReference type="SMART" id="SM00400"/>
    </source>
</evidence>
<dbReference type="InterPro" id="IPR050219">
    <property type="entry name" value="DnaG_primase"/>
</dbReference>
<feature type="region of interest" description="Disordered" evidence="4">
    <location>
        <begin position="102"/>
        <end position="145"/>
    </location>
</feature>
<proteinExistence type="predicted"/>
<dbReference type="SUPFAM" id="SSF57783">
    <property type="entry name" value="Zinc beta-ribbon"/>
    <property type="match status" value="1"/>
</dbReference>
<dbReference type="Gene3D" id="3.90.580.10">
    <property type="entry name" value="Zinc finger, CHC2-type domain"/>
    <property type="match status" value="1"/>
</dbReference>
<protein>
    <recommendedName>
        <fullName evidence="5">Zinc finger CHC2-type domain-containing protein</fullName>
    </recommendedName>
</protein>
<dbReference type="GO" id="GO:0005737">
    <property type="term" value="C:cytoplasm"/>
    <property type="evidence" value="ECO:0007669"/>
    <property type="project" value="TreeGrafter"/>
</dbReference>
<dbReference type="GO" id="GO:0003677">
    <property type="term" value="F:DNA binding"/>
    <property type="evidence" value="ECO:0007669"/>
    <property type="project" value="InterPro"/>
</dbReference>
<dbReference type="GO" id="GO:0008270">
    <property type="term" value="F:zinc ion binding"/>
    <property type="evidence" value="ECO:0007669"/>
    <property type="project" value="UniProtKB-KW"/>
</dbReference>
<accession>A0A7W0ID66</accession>
<dbReference type="GO" id="GO:0006269">
    <property type="term" value="P:DNA replication, synthesis of primer"/>
    <property type="evidence" value="ECO:0007669"/>
    <property type="project" value="TreeGrafter"/>
</dbReference>
<dbReference type="GO" id="GO:0003899">
    <property type="term" value="F:DNA-directed RNA polymerase activity"/>
    <property type="evidence" value="ECO:0007669"/>
    <property type="project" value="InterPro"/>
</dbReference>
<evidence type="ECO:0000256" key="2">
    <source>
        <dbReference type="ARBA" id="ARBA00022771"/>
    </source>
</evidence>
<keyword evidence="2" id="KW-0863">Zinc-finger</keyword>
<evidence type="ECO:0000256" key="4">
    <source>
        <dbReference type="SAM" id="MobiDB-lite"/>
    </source>
</evidence>
<dbReference type="InterPro" id="IPR002694">
    <property type="entry name" value="Znf_CHC2"/>
</dbReference>
<dbReference type="AlphaFoldDB" id="A0A7W0ID66"/>